<keyword evidence="7" id="KW-0503">Monooxygenase</keyword>
<dbReference type="GO" id="GO:0004497">
    <property type="term" value="F:monooxygenase activity"/>
    <property type="evidence" value="ECO:0007669"/>
    <property type="project" value="UniProtKB-KW"/>
</dbReference>
<keyword evidence="2" id="KW-0479">Metal-binding</keyword>
<comment type="similarity">
    <text evidence="4">Belongs to the cytochrome b5 family.</text>
</comment>
<organism evidence="7 8">
    <name type="scientific">Nesterenkonia alkaliphila</name>
    <dbReference type="NCBI Taxonomy" id="1463631"/>
    <lineage>
        <taxon>Bacteria</taxon>
        <taxon>Bacillati</taxon>
        <taxon>Actinomycetota</taxon>
        <taxon>Actinomycetes</taxon>
        <taxon>Micrococcales</taxon>
        <taxon>Micrococcaceae</taxon>
        <taxon>Nesterenkonia</taxon>
    </lineage>
</organism>
<dbReference type="GO" id="GO:0016020">
    <property type="term" value="C:membrane"/>
    <property type="evidence" value="ECO:0007669"/>
    <property type="project" value="TreeGrafter"/>
</dbReference>
<dbReference type="PANTHER" id="PTHR19359">
    <property type="entry name" value="CYTOCHROME B5"/>
    <property type="match status" value="1"/>
</dbReference>
<dbReference type="AlphaFoldDB" id="A0A7K1UJT7"/>
<dbReference type="OrthoDB" id="8173637at2"/>
<dbReference type="InterPro" id="IPR050668">
    <property type="entry name" value="Cytochrome_b5"/>
</dbReference>
<keyword evidence="5" id="KW-0732">Signal</keyword>
<dbReference type="PROSITE" id="PS51257">
    <property type="entry name" value="PROKAR_LIPOPROTEIN"/>
    <property type="match status" value="1"/>
</dbReference>
<keyword evidence="1" id="KW-0349">Heme</keyword>
<dbReference type="SUPFAM" id="SSF55856">
    <property type="entry name" value="Cytochrome b5-like heme/steroid binding domain"/>
    <property type="match status" value="1"/>
</dbReference>
<dbReference type="GO" id="GO:0020037">
    <property type="term" value="F:heme binding"/>
    <property type="evidence" value="ECO:0007669"/>
    <property type="project" value="TreeGrafter"/>
</dbReference>
<evidence type="ECO:0000259" key="6">
    <source>
        <dbReference type="PROSITE" id="PS50255"/>
    </source>
</evidence>
<reference evidence="7 8" key="1">
    <citation type="submission" date="2019-12" db="EMBL/GenBank/DDBJ databases">
        <title>Nesterenkonia muleiensis sp. nov., a novel actinobacterium isolated from sap of Populus euphratica.</title>
        <authorList>
            <person name="Wang R."/>
        </authorList>
    </citation>
    <scope>NUCLEOTIDE SEQUENCE [LARGE SCALE GENOMIC DNA]</scope>
    <source>
        <strain evidence="7 8">F10</strain>
    </source>
</reference>
<dbReference type="Pfam" id="PF00173">
    <property type="entry name" value="Cyt-b5"/>
    <property type="match status" value="1"/>
</dbReference>
<gene>
    <name evidence="7" type="ORF">GNZ21_07965</name>
</gene>
<feature type="chain" id="PRO_5038384818" evidence="5">
    <location>
        <begin position="35"/>
        <end position="124"/>
    </location>
</feature>
<accession>A0A7K1UJT7</accession>
<feature type="domain" description="Cytochrome b5 heme-binding" evidence="6">
    <location>
        <begin position="46"/>
        <end position="123"/>
    </location>
</feature>
<evidence type="ECO:0000256" key="2">
    <source>
        <dbReference type="ARBA" id="ARBA00022723"/>
    </source>
</evidence>
<dbReference type="SMART" id="SM01117">
    <property type="entry name" value="Cyt-b5"/>
    <property type="match status" value="1"/>
</dbReference>
<evidence type="ECO:0000313" key="7">
    <source>
        <dbReference type="EMBL" id="MVT26291.1"/>
    </source>
</evidence>
<dbReference type="Gene3D" id="3.10.120.10">
    <property type="entry name" value="Cytochrome b5-like heme/steroid binding domain"/>
    <property type="match status" value="1"/>
</dbReference>
<keyword evidence="7" id="KW-0560">Oxidoreductase</keyword>
<dbReference type="Proteomes" id="UP000460157">
    <property type="component" value="Unassembled WGS sequence"/>
</dbReference>
<evidence type="ECO:0000256" key="5">
    <source>
        <dbReference type="SAM" id="SignalP"/>
    </source>
</evidence>
<evidence type="ECO:0000256" key="4">
    <source>
        <dbReference type="ARBA" id="ARBA00038168"/>
    </source>
</evidence>
<dbReference type="PANTHER" id="PTHR19359:SF95">
    <property type="entry name" value="CYTOCHROME B5 TYPE B"/>
    <property type="match status" value="1"/>
</dbReference>
<sequence length="124" mass="13370">MSRTVGDNRGMTRIPLIPLAAACALLLTSCSGEAEPLEIPAGESSGEQFTLAEVAEHDDAGSCWAAVEGRVYDLTDWIDEHPGGPTRITQLCGTDATQQFANQHRGQERPTEQLSEFEIGILQD</sequence>
<feature type="signal peptide" evidence="5">
    <location>
        <begin position="1"/>
        <end position="34"/>
    </location>
</feature>
<dbReference type="InterPro" id="IPR036400">
    <property type="entry name" value="Cyt_B5-like_heme/steroid_sf"/>
</dbReference>
<proteinExistence type="inferred from homology"/>
<keyword evidence="3" id="KW-0408">Iron</keyword>
<comment type="caution">
    <text evidence="7">The sequence shown here is derived from an EMBL/GenBank/DDBJ whole genome shotgun (WGS) entry which is preliminary data.</text>
</comment>
<dbReference type="InterPro" id="IPR001199">
    <property type="entry name" value="Cyt_B5-like_heme/steroid-bd"/>
</dbReference>
<dbReference type="PRINTS" id="PR00363">
    <property type="entry name" value="CYTOCHROMEB5"/>
</dbReference>
<evidence type="ECO:0000256" key="1">
    <source>
        <dbReference type="ARBA" id="ARBA00022617"/>
    </source>
</evidence>
<name>A0A7K1UJT7_9MICC</name>
<dbReference type="EMBL" id="WRPM01000057">
    <property type="protein sequence ID" value="MVT26291.1"/>
    <property type="molecule type" value="Genomic_DNA"/>
</dbReference>
<keyword evidence="8" id="KW-1185">Reference proteome</keyword>
<dbReference type="PROSITE" id="PS50255">
    <property type="entry name" value="CYTOCHROME_B5_2"/>
    <property type="match status" value="1"/>
</dbReference>
<evidence type="ECO:0000256" key="3">
    <source>
        <dbReference type="ARBA" id="ARBA00023004"/>
    </source>
</evidence>
<dbReference type="GO" id="GO:0046872">
    <property type="term" value="F:metal ion binding"/>
    <property type="evidence" value="ECO:0007669"/>
    <property type="project" value="UniProtKB-KW"/>
</dbReference>
<evidence type="ECO:0000313" key="8">
    <source>
        <dbReference type="Proteomes" id="UP000460157"/>
    </source>
</evidence>
<protein>
    <submittedName>
        <fullName evidence="7">Monooxygenase</fullName>
    </submittedName>
</protein>